<dbReference type="AlphaFoldDB" id="A0A6C0EGY8"/>
<sequence length="43" mass="5196">MNIHFLKLIILKKVQRERASLKTFSRGKLLLNNIKFIFIIIHF</sequence>
<proteinExistence type="predicted"/>
<dbReference type="EMBL" id="MN739799">
    <property type="protein sequence ID" value="QHT26585.1"/>
    <property type="molecule type" value="Genomic_DNA"/>
</dbReference>
<reference evidence="1" key="1">
    <citation type="journal article" date="2020" name="Nature">
        <title>Giant virus diversity and host interactions through global metagenomics.</title>
        <authorList>
            <person name="Schulz F."/>
            <person name="Roux S."/>
            <person name="Paez-Espino D."/>
            <person name="Jungbluth S."/>
            <person name="Walsh D.A."/>
            <person name="Denef V.J."/>
            <person name="McMahon K.D."/>
            <person name="Konstantinidis K.T."/>
            <person name="Eloe-Fadrosh E.A."/>
            <person name="Kyrpides N.C."/>
            <person name="Woyke T."/>
        </authorList>
    </citation>
    <scope>NUCLEOTIDE SEQUENCE</scope>
    <source>
        <strain evidence="1">GVMAG-M-3300023179-2</strain>
    </source>
</reference>
<name>A0A6C0EGY8_9ZZZZ</name>
<accession>A0A6C0EGY8</accession>
<organism evidence="1">
    <name type="scientific">viral metagenome</name>
    <dbReference type="NCBI Taxonomy" id="1070528"/>
    <lineage>
        <taxon>unclassified sequences</taxon>
        <taxon>metagenomes</taxon>
        <taxon>organismal metagenomes</taxon>
    </lineage>
</organism>
<protein>
    <submittedName>
        <fullName evidence="1">Uncharacterized protein</fullName>
    </submittedName>
</protein>
<evidence type="ECO:0000313" key="1">
    <source>
        <dbReference type="EMBL" id="QHT26585.1"/>
    </source>
</evidence>